<evidence type="ECO:0000313" key="3">
    <source>
        <dbReference type="Proteomes" id="UP001302429"/>
    </source>
</evidence>
<dbReference type="Proteomes" id="UP001302429">
    <property type="component" value="Chromosome"/>
</dbReference>
<evidence type="ECO:0000313" key="2">
    <source>
        <dbReference type="EMBL" id="WOE75719.1"/>
    </source>
</evidence>
<sequence length="158" mass="17670">MLQYGVDHAHWQSAEQLHLTARYIGNTDRHQAEALVDMLDRESFPAIEAQLAAMGCFTRKNHIDQIWAGVTPKEPFVALHQRCERIVTGLGFAPEHRSYVPHITLARLGKKARGAADYVARHADLSSAPFIFDQLVLYESHLGKSGSHYAPLASWPLS</sequence>
<dbReference type="InterPro" id="IPR009097">
    <property type="entry name" value="Cyclic_Pdiesterase"/>
</dbReference>
<dbReference type="InterPro" id="IPR004175">
    <property type="entry name" value="RNA_CPDase"/>
</dbReference>
<dbReference type="NCBIfam" id="TIGR02258">
    <property type="entry name" value="2_5_ligase"/>
    <property type="match status" value="1"/>
</dbReference>
<dbReference type="SUPFAM" id="SSF55144">
    <property type="entry name" value="LigT-like"/>
    <property type="match status" value="1"/>
</dbReference>
<accession>A0AA97F799</accession>
<dbReference type="PANTHER" id="PTHR35561:SF1">
    <property type="entry name" value="RNA 2',3'-CYCLIC PHOSPHODIESTERASE"/>
    <property type="match status" value="1"/>
</dbReference>
<proteinExistence type="predicted"/>
<dbReference type="RefSeq" id="WP_317082860.1">
    <property type="nucleotide sequence ID" value="NZ_CP136594.1"/>
</dbReference>
<organism evidence="2 3">
    <name type="scientific">Alterisphingorhabdus coralli</name>
    <dbReference type="NCBI Taxonomy" id="3071408"/>
    <lineage>
        <taxon>Bacteria</taxon>
        <taxon>Pseudomonadati</taxon>
        <taxon>Pseudomonadota</taxon>
        <taxon>Alphaproteobacteria</taxon>
        <taxon>Sphingomonadales</taxon>
        <taxon>Sphingomonadaceae</taxon>
        <taxon>Alterisphingorhabdus (ex Yan et al. 2024)</taxon>
    </lineage>
</organism>
<evidence type="ECO:0000256" key="1">
    <source>
        <dbReference type="ARBA" id="ARBA00022801"/>
    </source>
</evidence>
<dbReference type="KEGG" id="acoa:RB602_03125"/>
<dbReference type="AlphaFoldDB" id="A0AA97F799"/>
<dbReference type="EMBL" id="CP136594">
    <property type="protein sequence ID" value="WOE75719.1"/>
    <property type="molecule type" value="Genomic_DNA"/>
</dbReference>
<dbReference type="PANTHER" id="PTHR35561">
    <property type="entry name" value="RNA 2',3'-CYCLIC PHOSPHODIESTERASE"/>
    <property type="match status" value="1"/>
</dbReference>
<dbReference type="GO" id="GO:0004113">
    <property type="term" value="F:2',3'-cyclic-nucleotide 3'-phosphodiesterase activity"/>
    <property type="evidence" value="ECO:0007669"/>
    <property type="project" value="InterPro"/>
</dbReference>
<name>A0AA97F799_9SPHN</name>
<protein>
    <submittedName>
        <fullName evidence="2">RNA 2',3'-cyclic phosphodiesterase</fullName>
    </submittedName>
</protein>
<dbReference type="GO" id="GO:0008664">
    <property type="term" value="F:RNA 2',3'-cyclic 3'-phosphodiesterase activity"/>
    <property type="evidence" value="ECO:0007669"/>
    <property type="project" value="InterPro"/>
</dbReference>
<dbReference type="Pfam" id="PF13563">
    <property type="entry name" value="2_5_RNA_ligase2"/>
    <property type="match status" value="1"/>
</dbReference>
<reference evidence="2 3" key="1">
    <citation type="submission" date="2023-10" db="EMBL/GenBank/DDBJ databases">
        <title>Complete genome sequence of a Sphingomonadaceae bacterium.</title>
        <authorList>
            <person name="Yan C."/>
        </authorList>
    </citation>
    <scope>NUCLEOTIDE SEQUENCE [LARGE SCALE GENOMIC DNA]</scope>
    <source>
        <strain evidence="2 3">SCSIO 66989</strain>
    </source>
</reference>
<keyword evidence="3" id="KW-1185">Reference proteome</keyword>
<gene>
    <name evidence="2" type="primary">thpR</name>
    <name evidence="2" type="ORF">RB602_03125</name>
</gene>
<keyword evidence="1" id="KW-0378">Hydrolase</keyword>
<dbReference type="Gene3D" id="3.90.1140.10">
    <property type="entry name" value="Cyclic phosphodiesterase"/>
    <property type="match status" value="1"/>
</dbReference>